<name>A0A8H5C545_9AGAR</name>
<dbReference type="AlphaFoldDB" id="A0A8H5C545"/>
<evidence type="ECO:0000313" key="1">
    <source>
        <dbReference type="EMBL" id="KAF5334726.1"/>
    </source>
</evidence>
<reference evidence="1 2" key="1">
    <citation type="journal article" date="2020" name="ISME J.">
        <title>Uncovering the hidden diversity of litter-decomposition mechanisms in mushroom-forming fungi.</title>
        <authorList>
            <person name="Floudas D."/>
            <person name="Bentzer J."/>
            <person name="Ahren D."/>
            <person name="Johansson T."/>
            <person name="Persson P."/>
            <person name="Tunlid A."/>
        </authorList>
    </citation>
    <scope>NUCLEOTIDE SEQUENCE [LARGE SCALE GENOMIC DNA]</scope>
    <source>
        <strain evidence="1 2">CBS 406.79</strain>
    </source>
</reference>
<proteinExistence type="predicted"/>
<sequence>MPKHDPILESYEHDLALFTSLFCALTTTILWQYRYQHDNGDWQNILSILLNVDTSVFYSVTGTISFDAIRCIIHSKSTRMNSQHTRTCYQQIVPDGRTGARLLQQWATTPRFVAVMVQNSRLMCKFLIVPSTRMVQDIFNIIDCLRGDPDDLKQGPTCSAHALPCCPKIHQIIMEMKEFWGEGIAVCNCSKAPFGHQEGISVVGRSIQLTLDMGGQIIVRKFVEADESESEGERFTYHVERFDNQQLD</sequence>
<accession>A0A8H5C545</accession>
<protein>
    <submittedName>
        <fullName evidence="1">Uncharacterized protein</fullName>
    </submittedName>
</protein>
<dbReference type="EMBL" id="JAACJN010000705">
    <property type="protein sequence ID" value="KAF5334726.1"/>
    <property type="molecule type" value="Genomic_DNA"/>
</dbReference>
<dbReference type="Proteomes" id="UP000518752">
    <property type="component" value="Unassembled WGS sequence"/>
</dbReference>
<gene>
    <name evidence="1" type="ORF">D9757_015532</name>
</gene>
<evidence type="ECO:0000313" key="2">
    <source>
        <dbReference type="Proteomes" id="UP000518752"/>
    </source>
</evidence>
<comment type="caution">
    <text evidence="1">The sequence shown here is derived from an EMBL/GenBank/DDBJ whole genome shotgun (WGS) entry which is preliminary data.</text>
</comment>
<organism evidence="1 2">
    <name type="scientific">Collybiopsis confluens</name>
    <dbReference type="NCBI Taxonomy" id="2823264"/>
    <lineage>
        <taxon>Eukaryota</taxon>
        <taxon>Fungi</taxon>
        <taxon>Dikarya</taxon>
        <taxon>Basidiomycota</taxon>
        <taxon>Agaricomycotina</taxon>
        <taxon>Agaricomycetes</taxon>
        <taxon>Agaricomycetidae</taxon>
        <taxon>Agaricales</taxon>
        <taxon>Marasmiineae</taxon>
        <taxon>Omphalotaceae</taxon>
        <taxon>Collybiopsis</taxon>
    </lineage>
</organism>
<keyword evidence="2" id="KW-1185">Reference proteome</keyword>